<protein>
    <submittedName>
        <fullName evidence="2">Uncharacterized protein</fullName>
    </submittedName>
</protein>
<dbReference type="Proteomes" id="UP000887564">
    <property type="component" value="Unplaced"/>
</dbReference>
<name>A0A914RDP8_PAREQ</name>
<dbReference type="InterPro" id="IPR050585">
    <property type="entry name" value="Xaa-Pro_dipeptidyl-ppase/CocE"/>
</dbReference>
<dbReference type="PANTHER" id="PTHR43056:SF5">
    <property type="entry name" value="PEPTIDASE S9 PROLYL OLIGOPEPTIDASE CATALYTIC DOMAIN-CONTAINING PROTEIN"/>
    <property type="match status" value="1"/>
</dbReference>
<dbReference type="PANTHER" id="PTHR43056">
    <property type="entry name" value="PEPTIDASE S9 PROLYL OLIGOPEPTIDASE"/>
    <property type="match status" value="1"/>
</dbReference>
<evidence type="ECO:0000313" key="1">
    <source>
        <dbReference type="Proteomes" id="UP000887564"/>
    </source>
</evidence>
<sequence length="279" mass="31431">MATISDYGSWHSNIDADIIVSGNCKAICELQATNESVFWIEQLFLDGRRCIFESRCVIASCKRLVAVHEYGGGSFIVVDGSVLFVTTTGIYRQQSADSAPEVIFEGGSSRRFADLFYSGLVVRLCASGHLKWSYGGALSSTFSGCAERARKVGNLYVVEEVHSNESHFPQNRISRISSSGDVEPFVSGADFYAWPRVSPDGKYFSWMQWNLPFMRLLHKRVVSYLAGAHTSENVDAHWLQPFTVGLSQFLRRVLRAVRRQQFLSLQRKTIARTKVRFRC</sequence>
<dbReference type="AlphaFoldDB" id="A0A914RDP8"/>
<dbReference type="WBParaSite" id="PEQ_0000286501-mRNA-1">
    <property type="protein sequence ID" value="PEQ_0000286501-mRNA-1"/>
    <property type="gene ID" value="PEQ_0000286501"/>
</dbReference>
<proteinExistence type="predicted"/>
<keyword evidence="1" id="KW-1185">Reference proteome</keyword>
<organism evidence="1 2">
    <name type="scientific">Parascaris equorum</name>
    <name type="common">Equine roundworm</name>
    <dbReference type="NCBI Taxonomy" id="6256"/>
    <lineage>
        <taxon>Eukaryota</taxon>
        <taxon>Metazoa</taxon>
        <taxon>Ecdysozoa</taxon>
        <taxon>Nematoda</taxon>
        <taxon>Chromadorea</taxon>
        <taxon>Rhabditida</taxon>
        <taxon>Spirurina</taxon>
        <taxon>Ascaridomorpha</taxon>
        <taxon>Ascaridoidea</taxon>
        <taxon>Ascarididae</taxon>
        <taxon>Parascaris</taxon>
    </lineage>
</organism>
<evidence type="ECO:0000313" key="2">
    <source>
        <dbReference type="WBParaSite" id="PEQ_0000286501-mRNA-1"/>
    </source>
</evidence>
<reference evidence="2" key="1">
    <citation type="submission" date="2022-11" db="UniProtKB">
        <authorList>
            <consortium name="WormBaseParasite"/>
        </authorList>
    </citation>
    <scope>IDENTIFICATION</scope>
</reference>
<accession>A0A914RDP8</accession>